<evidence type="ECO:0000259" key="4">
    <source>
        <dbReference type="Pfam" id="PF10145"/>
    </source>
</evidence>
<dbReference type="NCBIfam" id="TIGR01760">
    <property type="entry name" value="tape_meas_TP901"/>
    <property type="match status" value="1"/>
</dbReference>
<keyword evidence="1" id="KW-1188">Viral release from host cell</keyword>
<accession>A0A0B0VU69</accession>
<dbReference type="InterPro" id="IPR010090">
    <property type="entry name" value="Phage_tape_meas"/>
</dbReference>
<evidence type="ECO:0000313" key="5">
    <source>
        <dbReference type="EMBL" id="KNF69900.1"/>
    </source>
</evidence>
<dbReference type="PANTHER" id="PTHR37813">
    <property type="entry name" value="FELS-2 PROPHAGE PROTEIN"/>
    <property type="match status" value="1"/>
</dbReference>
<name>A0A0B0VU69_ECOLX</name>
<feature type="transmembrane region" description="Helical" evidence="3">
    <location>
        <begin position="713"/>
        <end position="742"/>
    </location>
</feature>
<comment type="caution">
    <text evidence="5">The sequence shown here is derived from an EMBL/GenBank/DDBJ whole genome shotgun (WGS) entry which is preliminary data.</text>
</comment>
<keyword evidence="3" id="KW-1133">Transmembrane helix</keyword>
<protein>
    <submittedName>
        <fullName evidence="5">Tail protein</fullName>
    </submittedName>
</protein>
<dbReference type="PANTHER" id="PTHR37813:SF1">
    <property type="entry name" value="FELS-2 PROPHAGE PROTEIN"/>
    <property type="match status" value="1"/>
</dbReference>
<proteinExistence type="predicted"/>
<evidence type="ECO:0000256" key="1">
    <source>
        <dbReference type="ARBA" id="ARBA00022612"/>
    </source>
</evidence>
<dbReference type="AlphaFoldDB" id="A0A0B0VU69"/>
<keyword evidence="3" id="KW-0812">Transmembrane</keyword>
<feature type="transmembrane region" description="Helical" evidence="3">
    <location>
        <begin position="675"/>
        <end position="701"/>
    </location>
</feature>
<reference evidence="5 6" key="1">
    <citation type="submission" date="2015-07" db="EMBL/GenBank/DDBJ databases">
        <title>Genome sequences of 64 non-O157:H7 Shiga toxin-producing Escherichia coli strains.</title>
        <authorList>
            <person name="Gonzalez-Escalona N."/>
            <person name="Toro M."/>
            <person name="Timme R."/>
            <person name="Payne J."/>
        </authorList>
    </citation>
    <scope>NUCLEOTIDE SEQUENCE [LARGE SCALE GENOMIC DNA]</scope>
    <source>
        <strain evidence="5 6">CFSAN026843</strain>
    </source>
</reference>
<dbReference type="PATRIC" id="fig|562.7396.peg.1915"/>
<organism evidence="5 6">
    <name type="scientific">Escherichia coli</name>
    <dbReference type="NCBI Taxonomy" id="562"/>
    <lineage>
        <taxon>Bacteria</taxon>
        <taxon>Pseudomonadati</taxon>
        <taxon>Pseudomonadota</taxon>
        <taxon>Gammaproteobacteria</taxon>
        <taxon>Enterobacterales</taxon>
        <taxon>Enterobacteriaceae</taxon>
        <taxon>Escherichia</taxon>
    </lineage>
</organism>
<feature type="transmembrane region" description="Helical" evidence="3">
    <location>
        <begin position="558"/>
        <end position="586"/>
    </location>
</feature>
<evidence type="ECO:0000313" key="6">
    <source>
        <dbReference type="Proteomes" id="UP000037564"/>
    </source>
</evidence>
<keyword evidence="2" id="KW-0175">Coiled coil</keyword>
<keyword evidence="3" id="KW-0472">Membrane</keyword>
<feature type="domain" description="Phage tail tape measure protein" evidence="4">
    <location>
        <begin position="246"/>
        <end position="457"/>
    </location>
</feature>
<evidence type="ECO:0000256" key="3">
    <source>
        <dbReference type="SAM" id="Phobius"/>
    </source>
</evidence>
<evidence type="ECO:0000256" key="2">
    <source>
        <dbReference type="SAM" id="Coils"/>
    </source>
</evidence>
<sequence>MSDNNLRLQVILNAVDKLTRPFRAAQASSKELAGAIQNTRNSLKELNKQAGRIDEFRKTRSQLAITANNLNAAREEAAKLATQFAATNRPTAAQAKLFSQAKTRVQELQQTYNGLLGAVQRQRQALKESGIDTRQLSSAQRELKKNAEETRQALEGQQKALKRLGEQQARMNAAREQYSRRLEVRDRIAGAGATTTAAGLAMGAPVMAAVKSYTSMEDAMKGVAKQVNGLRDDNGNRTARFYEMQDAIKGASEQLPMENGAVDFAALVEGGARMNVANPDDSWEDQKRDLLAFASTAAKAATAFELPADELSESLGKIAQLYKIPTRNIEQLGDALNYLDDNAMSKGADIIDVMQRLGGVADRLDYRKAAALGSTFLTLGAAPEVAASAANAMVRELSIATMQSKSFFEGMNLLKLNPEVIEKQMTKDAMGTIQRVLEKVNALPQDKRLSAMTMLFGKEFGDDAAKLANNLPELQRQLKLTAGNDALGSMQKESDINKDSLSAQWLLVKTGAQNTFSSLGETLRQPLMDILYTVKSVTGALRRWVEANPELTGTLMKVAAVVAAVTVGLGTLAVALAAVLGPLAVIRLGFSVLGIKTLPSVTAAVTRTSSALSWLAGAPLALLRRGLASSGNAAGLLTAPLSSLRRTASLTGNVLKTVAGAPVALLRSGLSGLRAVAVMFMNPLAVLRGGLAAAGTVLRVLASGPLAMLRIALYAVSGLLGALLSPIGLVVTALAGVALVVWKYWQPITAFLGGVVEGFKAAAGPVSAAFEPLKPVFQWIGDKVQALWGWFTDLLTPVKSTSAELQSAAAMGRRFGEALAEGLNMVMHPLDSLKSGVSWLLEKLGIISKEAAKAKLPESVTRQQPATVNADGKVMMPSGGFPSWGYGFAGMYDSGGYIPRGQFGIVGENGPEIVNGPANVTSRRNTAALAAVVAGMMGVAAAPVELPPLHPLALPAKGGEAMVSRAAAVPPVQRIEAPTQIIIQTQPGQSAQDIAREVARQLDERERRLKAKARSNYSDQGGYDA</sequence>
<feature type="coiled-coil region" evidence="2">
    <location>
        <begin position="137"/>
        <end position="181"/>
    </location>
</feature>
<gene>
    <name evidence="5" type="ORF">WR15_10130</name>
</gene>
<dbReference type="EMBL" id="LGZN01000023">
    <property type="protein sequence ID" value="KNF69900.1"/>
    <property type="molecule type" value="Genomic_DNA"/>
</dbReference>
<feature type="coiled-coil region" evidence="2">
    <location>
        <begin position="29"/>
        <end position="83"/>
    </location>
</feature>
<dbReference type="RefSeq" id="WP_047088710.1">
    <property type="nucleotide sequence ID" value="NZ_CP013662.1"/>
</dbReference>
<dbReference type="Pfam" id="PF10145">
    <property type="entry name" value="PhageMin_Tail"/>
    <property type="match status" value="1"/>
</dbReference>
<dbReference type="Proteomes" id="UP000037564">
    <property type="component" value="Unassembled WGS sequence"/>
</dbReference>